<name>A0AAV4SLD7_CAEEX</name>
<dbReference type="AlphaFoldDB" id="A0AAV4SLD7"/>
<dbReference type="EMBL" id="BPLR01009617">
    <property type="protein sequence ID" value="GIY33290.1"/>
    <property type="molecule type" value="Genomic_DNA"/>
</dbReference>
<reference evidence="1 2" key="1">
    <citation type="submission" date="2021-06" db="EMBL/GenBank/DDBJ databases">
        <title>Caerostris extrusa draft genome.</title>
        <authorList>
            <person name="Kono N."/>
            <person name="Arakawa K."/>
        </authorList>
    </citation>
    <scope>NUCLEOTIDE SEQUENCE [LARGE SCALE GENOMIC DNA]</scope>
</reference>
<gene>
    <name evidence="1" type="primary">AVEN_82730_1</name>
    <name evidence="1" type="ORF">CEXT_186511</name>
</gene>
<evidence type="ECO:0000313" key="2">
    <source>
        <dbReference type="Proteomes" id="UP001054945"/>
    </source>
</evidence>
<sequence length="168" mass="18799">MYGENEIISREVPNPENNVQLNLKGKTINPSENIAPHLFFRASCTPPKIYQVKLENSYTSKHCYYANKSDSDTNAMRGQVLLEEISEGGPKSLGALRDTSRRMSYGTTGPQGVGQVSVIHNRRTDPGLLPLFPYISHIMNTRKSPNDDESTPLYSSYPSVKCDIVEYL</sequence>
<keyword evidence="2" id="KW-1185">Reference proteome</keyword>
<organism evidence="1 2">
    <name type="scientific">Caerostris extrusa</name>
    <name type="common">Bark spider</name>
    <name type="synonym">Caerostris bankana</name>
    <dbReference type="NCBI Taxonomy" id="172846"/>
    <lineage>
        <taxon>Eukaryota</taxon>
        <taxon>Metazoa</taxon>
        <taxon>Ecdysozoa</taxon>
        <taxon>Arthropoda</taxon>
        <taxon>Chelicerata</taxon>
        <taxon>Arachnida</taxon>
        <taxon>Araneae</taxon>
        <taxon>Araneomorphae</taxon>
        <taxon>Entelegynae</taxon>
        <taxon>Araneoidea</taxon>
        <taxon>Araneidae</taxon>
        <taxon>Caerostris</taxon>
    </lineage>
</organism>
<protein>
    <submittedName>
        <fullName evidence="1">Uncharacterized protein</fullName>
    </submittedName>
</protein>
<evidence type="ECO:0000313" key="1">
    <source>
        <dbReference type="EMBL" id="GIY33290.1"/>
    </source>
</evidence>
<comment type="caution">
    <text evidence="1">The sequence shown here is derived from an EMBL/GenBank/DDBJ whole genome shotgun (WGS) entry which is preliminary data.</text>
</comment>
<accession>A0AAV4SLD7</accession>
<dbReference type="Proteomes" id="UP001054945">
    <property type="component" value="Unassembled WGS sequence"/>
</dbReference>
<proteinExistence type="predicted"/>